<feature type="region of interest" description="Disordered" evidence="1">
    <location>
        <begin position="223"/>
        <end position="243"/>
    </location>
</feature>
<dbReference type="Ensembl" id="ENSCSAVT00000001040.1">
    <property type="protein sequence ID" value="ENSCSAVP00000001029.1"/>
    <property type="gene ID" value="ENSCSAVG00000000570.1"/>
</dbReference>
<evidence type="ECO:0000313" key="3">
    <source>
        <dbReference type="Proteomes" id="UP000007875"/>
    </source>
</evidence>
<reference evidence="2" key="3">
    <citation type="submission" date="2025-09" db="UniProtKB">
        <authorList>
            <consortium name="Ensembl"/>
        </authorList>
    </citation>
    <scope>IDENTIFICATION</scope>
</reference>
<accession>H2Y6T1</accession>
<dbReference type="HOGENOM" id="CLU_1144796_0_0_1"/>
<dbReference type="AlphaFoldDB" id="H2Y6T1"/>
<feature type="region of interest" description="Disordered" evidence="1">
    <location>
        <begin position="1"/>
        <end position="77"/>
    </location>
</feature>
<feature type="compositionally biased region" description="Basic and acidic residues" evidence="1">
    <location>
        <begin position="167"/>
        <end position="178"/>
    </location>
</feature>
<dbReference type="Proteomes" id="UP000007875">
    <property type="component" value="Unassembled WGS sequence"/>
</dbReference>
<dbReference type="InParanoid" id="H2Y6T1"/>
<sequence length="243" mass="26911">INRFLNFPPNPPPSPPHTNKHTCQGETTEGNVDGKPNHVNQNEPHFESTDNKDEIERDRKSPFSAEEPKLESDLSKSDIFIENVSSAEELVTLNPQFDDIIAPDVIEEIVIDDEVNNDCDNGALLPQDSSTPEKCHELMTSENGEFPSHLHIEDIRSMAECADELTDEKLPTEKKDQDPLNSSAQGRQLVAKFQPLNADGYNPTKQYIRNNRDSSLPLVIVSDGEDSVSTGVGADSDVLGTKY</sequence>
<name>H2Y6T1_CIOSA</name>
<feature type="compositionally biased region" description="Polar residues" evidence="1">
    <location>
        <begin position="21"/>
        <end position="30"/>
    </location>
</feature>
<reference evidence="3" key="1">
    <citation type="submission" date="2003-08" db="EMBL/GenBank/DDBJ databases">
        <authorList>
            <person name="Birren B."/>
            <person name="Nusbaum C."/>
            <person name="Abebe A."/>
            <person name="Abouelleil A."/>
            <person name="Adekoya E."/>
            <person name="Ait-zahra M."/>
            <person name="Allen N."/>
            <person name="Allen T."/>
            <person name="An P."/>
            <person name="Anderson M."/>
            <person name="Anderson S."/>
            <person name="Arachchi H."/>
            <person name="Armbruster J."/>
            <person name="Bachantsang P."/>
            <person name="Baldwin J."/>
            <person name="Barry A."/>
            <person name="Bayul T."/>
            <person name="Blitshsteyn B."/>
            <person name="Bloom T."/>
            <person name="Blye J."/>
            <person name="Boguslavskiy L."/>
            <person name="Borowsky M."/>
            <person name="Boukhgalter B."/>
            <person name="Brunache A."/>
            <person name="Butler J."/>
            <person name="Calixte N."/>
            <person name="Calvo S."/>
            <person name="Camarata J."/>
            <person name="Campo K."/>
            <person name="Chang J."/>
            <person name="Cheshatsang Y."/>
            <person name="Citroen M."/>
            <person name="Collymore A."/>
            <person name="Considine T."/>
            <person name="Cook A."/>
            <person name="Cooke P."/>
            <person name="Corum B."/>
            <person name="Cuomo C."/>
            <person name="David R."/>
            <person name="Dawoe T."/>
            <person name="Degray S."/>
            <person name="Dodge S."/>
            <person name="Dooley K."/>
            <person name="Dorje P."/>
            <person name="Dorjee K."/>
            <person name="Dorris L."/>
            <person name="Duffey N."/>
            <person name="Dupes A."/>
            <person name="Elkins T."/>
            <person name="Engels R."/>
            <person name="Erickson J."/>
            <person name="Farina A."/>
            <person name="Faro S."/>
            <person name="Ferreira P."/>
            <person name="Fischer H."/>
            <person name="Fitzgerald M."/>
            <person name="Foley K."/>
            <person name="Gage D."/>
            <person name="Galagan J."/>
            <person name="Gearin G."/>
            <person name="Gnerre S."/>
            <person name="Gnirke A."/>
            <person name="Goyette A."/>
            <person name="Graham J."/>
            <person name="Grandbois E."/>
            <person name="Gyaltsen K."/>
            <person name="Hafez N."/>
            <person name="Hagopian D."/>
            <person name="Hagos B."/>
            <person name="Hall J."/>
            <person name="Hatcher B."/>
            <person name="Heller A."/>
            <person name="Higgins H."/>
            <person name="Honan T."/>
            <person name="Horn A."/>
            <person name="Houde N."/>
            <person name="Hughes L."/>
            <person name="Hulme W."/>
            <person name="Husby E."/>
            <person name="Iliev I."/>
            <person name="Jaffe D."/>
            <person name="Jones C."/>
            <person name="Kamal M."/>
            <person name="Kamat A."/>
            <person name="Kamvysselis M."/>
            <person name="Karlsson E."/>
            <person name="Kells C."/>
            <person name="Kieu A."/>
            <person name="Kisner P."/>
            <person name="Kodira C."/>
            <person name="Kulbokas E."/>
            <person name="Labutti K."/>
            <person name="Lama D."/>
            <person name="Landers T."/>
            <person name="Leger J."/>
            <person name="Levine S."/>
            <person name="Lewis D."/>
            <person name="Lewis T."/>
            <person name="Lindblad-toh K."/>
            <person name="Liu X."/>
            <person name="Lokyitsang T."/>
            <person name="Lokyitsang Y."/>
            <person name="Lucien O."/>
            <person name="Lui A."/>
            <person name="Ma L.J."/>
            <person name="Mabbitt R."/>
            <person name="Macdonald J."/>
            <person name="Maclean C."/>
            <person name="Major J."/>
            <person name="Manning J."/>
            <person name="Marabella R."/>
            <person name="Maru K."/>
            <person name="Matthews C."/>
            <person name="Mauceli E."/>
            <person name="Mccarthy M."/>
            <person name="Mcdonough S."/>
            <person name="Mcghee T."/>
            <person name="Meldrim J."/>
            <person name="Meneus L."/>
            <person name="Mesirov J."/>
            <person name="Mihalev A."/>
            <person name="Mihova T."/>
            <person name="Mikkelsen T."/>
            <person name="Mlenga V."/>
            <person name="Moru K."/>
            <person name="Mozes J."/>
            <person name="Mulrain L."/>
            <person name="Munson G."/>
            <person name="Naylor J."/>
            <person name="Newes C."/>
            <person name="Nguyen C."/>
            <person name="Nguyen N."/>
            <person name="Nguyen T."/>
            <person name="Nicol R."/>
            <person name="Nielsen C."/>
            <person name="Nizzari M."/>
            <person name="Norbu C."/>
            <person name="Norbu N."/>
            <person name="O'donnell P."/>
            <person name="Okoawo O."/>
            <person name="O'leary S."/>
            <person name="Omotosho B."/>
            <person name="O'neill K."/>
            <person name="Osman S."/>
            <person name="Parker S."/>
            <person name="Perrin D."/>
            <person name="Phunkhang P."/>
            <person name="Piqani B."/>
            <person name="Purcell S."/>
            <person name="Rachupka T."/>
            <person name="Ramasamy U."/>
            <person name="Rameau R."/>
            <person name="Ray V."/>
            <person name="Raymond C."/>
            <person name="Retta R."/>
            <person name="Richardson S."/>
            <person name="Rise C."/>
            <person name="Rodriguez J."/>
            <person name="Rogers J."/>
            <person name="Rogov P."/>
            <person name="Rutman M."/>
            <person name="Schupbach R."/>
            <person name="Seaman C."/>
            <person name="Settipalli S."/>
            <person name="Sharpe T."/>
            <person name="Sheridan J."/>
            <person name="Sherpa N."/>
            <person name="Shi J."/>
            <person name="Smirnov S."/>
            <person name="Smith C."/>
            <person name="Sougnez C."/>
            <person name="Spencer B."/>
            <person name="Stalker J."/>
            <person name="Stange-thomann N."/>
            <person name="Stavropoulos S."/>
            <person name="Stetson K."/>
            <person name="Stone C."/>
            <person name="Stone S."/>
            <person name="Stubbs M."/>
            <person name="Talamas J."/>
            <person name="Tchuinga P."/>
            <person name="Tenzing P."/>
            <person name="Tesfaye S."/>
            <person name="Theodore J."/>
            <person name="Thoulutsang Y."/>
            <person name="Topham K."/>
            <person name="Towey S."/>
            <person name="Tsamla T."/>
            <person name="Tsomo N."/>
            <person name="Vallee D."/>
            <person name="Vassiliev H."/>
            <person name="Venkataraman V."/>
            <person name="Vinson J."/>
            <person name="Vo A."/>
            <person name="Wade C."/>
            <person name="Wang S."/>
            <person name="Wangchuk T."/>
            <person name="Wangdi T."/>
            <person name="Whittaker C."/>
            <person name="Wilkinson J."/>
            <person name="Wu Y."/>
            <person name="Wyman D."/>
            <person name="Yadav S."/>
            <person name="Yang S."/>
            <person name="Yang X."/>
            <person name="Yeager S."/>
            <person name="Yee E."/>
            <person name="Young G."/>
            <person name="Zainoun J."/>
            <person name="Zembeck L."/>
            <person name="Zimmer A."/>
            <person name="Zody M."/>
            <person name="Lander E."/>
        </authorList>
    </citation>
    <scope>NUCLEOTIDE SEQUENCE [LARGE SCALE GENOMIC DNA]</scope>
</reference>
<feature type="compositionally biased region" description="Basic and acidic residues" evidence="1">
    <location>
        <begin position="44"/>
        <end position="76"/>
    </location>
</feature>
<feature type="region of interest" description="Disordered" evidence="1">
    <location>
        <begin position="165"/>
        <end position="186"/>
    </location>
</feature>
<reference evidence="2" key="2">
    <citation type="submission" date="2025-08" db="UniProtKB">
        <authorList>
            <consortium name="Ensembl"/>
        </authorList>
    </citation>
    <scope>IDENTIFICATION</scope>
</reference>
<protein>
    <submittedName>
        <fullName evidence="2">Uncharacterized protein</fullName>
    </submittedName>
</protein>
<organism evidence="2 3">
    <name type="scientific">Ciona savignyi</name>
    <name type="common">Pacific transparent sea squirt</name>
    <dbReference type="NCBI Taxonomy" id="51511"/>
    <lineage>
        <taxon>Eukaryota</taxon>
        <taxon>Metazoa</taxon>
        <taxon>Chordata</taxon>
        <taxon>Tunicata</taxon>
        <taxon>Ascidiacea</taxon>
        <taxon>Phlebobranchia</taxon>
        <taxon>Cionidae</taxon>
        <taxon>Ciona</taxon>
    </lineage>
</organism>
<keyword evidence="3" id="KW-1185">Reference proteome</keyword>
<evidence type="ECO:0000313" key="2">
    <source>
        <dbReference type="Ensembl" id="ENSCSAVP00000001029.1"/>
    </source>
</evidence>
<evidence type="ECO:0000256" key="1">
    <source>
        <dbReference type="SAM" id="MobiDB-lite"/>
    </source>
</evidence>
<proteinExistence type="predicted"/>